<name>A0A834Z8X8_TETSI</name>
<dbReference type="OrthoDB" id="439808at2759"/>
<keyword evidence="1" id="KW-0694">RNA-binding</keyword>
<dbReference type="GO" id="GO:0003723">
    <property type="term" value="F:RNA binding"/>
    <property type="evidence" value="ECO:0007669"/>
    <property type="project" value="UniProtKB-UniRule"/>
</dbReference>
<dbReference type="Proteomes" id="UP000655225">
    <property type="component" value="Unassembled WGS sequence"/>
</dbReference>
<evidence type="ECO:0000256" key="2">
    <source>
        <dbReference type="SAM" id="MobiDB-lite"/>
    </source>
</evidence>
<feature type="compositionally biased region" description="Low complexity" evidence="2">
    <location>
        <begin position="273"/>
        <end position="283"/>
    </location>
</feature>
<dbReference type="InterPro" id="IPR012677">
    <property type="entry name" value="Nucleotide-bd_a/b_plait_sf"/>
</dbReference>
<dbReference type="InterPro" id="IPR035979">
    <property type="entry name" value="RBD_domain_sf"/>
</dbReference>
<comment type="caution">
    <text evidence="4">The sequence shown here is derived from an EMBL/GenBank/DDBJ whole genome shotgun (WGS) entry which is preliminary data.</text>
</comment>
<dbReference type="AlphaFoldDB" id="A0A834Z8X8"/>
<feature type="compositionally biased region" description="Basic and acidic residues" evidence="2">
    <location>
        <begin position="246"/>
        <end position="271"/>
    </location>
</feature>
<dbReference type="PANTHER" id="PTHR48034">
    <property type="entry name" value="TRANSFORMER-2 SEX-DETERMINING PROTEIN-RELATED"/>
    <property type="match status" value="1"/>
</dbReference>
<protein>
    <recommendedName>
        <fullName evidence="3">RRM domain-containing protein</fullName>
    </recommendedName>
</protein>
<feature type="region of interest" description="Disordered" evidence="2">
    <location>
        <begin position="1"/>
        <end position="39"/>
    </location>
</feature>
<evidence type="ECO:0000313" key="4">
    <source>
        <dbReference type="EMBL" id="KAF8401580.1"/>
    </source>
</evidence>
<evidence type="ECO:0000313" key="5">
    <source>
        <dbReference type="Proteomes" id="UP000655225"/>
    </source>
</evidence>
<dbReference type="EMBL" id="JABCRI010000008">
    <property type="protein sequence ID" value="KAF8401580.1"/>
    <property type="molecule type" value="Genomic_DNA"/>
</dbReference>
<dbReference type="InterPro" id="IPR000504">
    <property type="entry name" value="RRM_dom"/>
</dbReference>
<feature type="compositionally biased region" description="Basic residues" evidence="2">
    <location>
        <begin position="1"/>
        <end position="23"/>
    </location>
</feature>
<accession>A0A834Z8X8</accession>
<evidence type="ECO:0000259" key="3">
    <source>
        <dbReference type="PROSITE" id="PS50102"/>
    </source>
</evidence>
<dbReference type="Pfam" id="PF00076">
    <property type="entry name" value="RRM_1"/>
    <property type="match status" value="1"/>
</dbReference>
<feature type="domain" description="RRM" evidence="3">
    <location>
        <begin position="38"/>
        <end position="93"/>
    </location>
</feature>
<dbReference type="PROSITE" id="PS50102">
    <property type="entry name" value="RRM"/>
    <property type="match status" value="1"/>
</dbReference>
<sequence length="330" mass="38142">MGRYRSRSRSYSPRRSRSPLRRKRYDDPRDRYQGSRPEDLRIPFERFGPVKDVEPRGFGFVKFRNAEDAAEAKQQMNHTVIGGREITIVYAEENRKTPQEMRTTSPHTSFVPLAAADYVLDLSVVADTEEAIEDELLGLQDVDIVLIRARLHQPGMIQVKKELRAYKCQKKEIVISREWKPIEVLTARGRGVFLMELSSFSPKKREVGNLERGGKERVVKLDRDRGAKDDYYSLSRSRSISHSRSPHNEREYRSNRKLPNPRENDGTDRRSPSPRGNGRSPSRSRSRSYSCTYSNLMMKGIVAIKRSSQVICWEMINHRPNVAIDFAELG</sequence>
<reference evidence="4 5" key="1">
    <citation type="submission" date="2020-04" db="EMBL/GenBank/DDBJ databases">
        <title>Plant Genome Project.</title>
        <authorList>
            <person name="Zhang R.-G."/>
        </authorList>
    </citation>
    <scope>NUCLEOTIDE SEQUENCE [LARGE SCALE GENOMIC DNA]</scope>
    <source>
        <strain evidence="4">YNK0</strain>
        <tissue evidence="4">Leaf</tissue>
    </source>
</reference>
<dbReference type="Gene3D" id="3.30.70.330">
    <property type="match status" value="1"/>
</dbReference>
<keyword evidence="5" id="KW-1185">Reference proteome</keyword>
<feature type="region of interest" description="Disordered" evidence="2">
    <location>
        <begin position="232"/>
        <end position="289"/>
    </location>
</feature>
<gene>
    <name evidence="4" type="ORF">HHK36_012525</name>
</gene>
<dbReference type="SMART" id="SM00360">
    <property type="entry name" value="RRM"/>
    <property type="match status" value="1"/>
</dbReference>
<dbReference type="SUPFAM" id="SSF54928">
    <property type="entry name" value="RNA-binding domain, RBD"/>
    <property type="match status" value="1"/>
</dbReference>
<feature type="compositionally biased region" description="Basic and acidic residues" evidence="2">
    <location>
        <begin position="24"/>
        <end position="39"/>
    </location>
</feature>
<proteinExistence type="predicted"/>
<evidence type="ECO:0000256" key="1">
    <source>
        <dbReference type="PROSITE-ProRule" id="PRU00176"/>
    </source>
</evidence>
<dbReference type="InterPro" id="IPR050441">
    <property type="entry name" value="RBM"/>
</dbReference>
<organism evidence="4 5">
    <name type="scientific">Tetracentron sinense</name>
    <name type="common">Spur-leaf</name>
    <dbReference type="NCBI Taxonomy" id="13715"/>
    <lineage>
        <taxon>Eukaryota</taxon>
        <taxon>Viridiplantae</taxon>
        <taxon>Streptophyta</taxon>
        <taxon>Embryophyta</taxon>
        <taxon>Tracheophyta</taxon>
        <taxon>Spermatophyta</taxon>
        <taxon>Magnoliopsida</taxon>
        <taxon>Trochodendrales</taxon>
        <taxon>Trochodendraceae</taxon>
        <taxon>Tetracentron</taxon>
    </lineage>
</organism>